<accession>A0A486XIL5</accession>
<dbReference type="EMBL" id="CAAJGR010000070">
    <property type="protein sequence ID" value="VHO02368.1"/>
    <property type="molecule type" value="Genomic_DNA"/>
</dbReference>
<organism evidence="2">
    <name type="scientific">Rheinheimera sp. BAL341</name>
    <dbReference type="NCBI Taxonomy" id="1708203"/>
    <lineage>
        <taxon>Bacteria</taxon>
        <taxon>Pseudomonadati</taxon>
        <taxon>Pseudomonadota</taxon>
        <taxon>Gammaproteobacteria</taxon>
        <taxon>Chromatiales</taxon>
        <taxon>Chromatiaceae</taxon>
        <taxon>Rheinheimera</taxon>
    </lineage>
</organism>
<sequence length="91" mass="10031">MKTTLLAALIGFSSFTALATANLPAQIQQDCQQYLGALFTHFHQNPELSHMEVNTAKRLAQELRNAGFDVTEGVGKTGVVAMLKKRRKSRL</sequence>
<dbReference type="Gene3D" id="3.40.630.10">
    <property type="entry name" value="Zn peptidases"/>
    <property type="match status" value="1"/>
</dbReference>
<dbReference type="AlphaFoldDB" id="A0A486XIL5"/>
<feature type="signal peptide" evidence="1">
    <location>
        <begin position="1"/>
        <end position="19"/>
    </location>
</feature>
<keyword evidence="1" id="KW-0732">Signal</keyword>
<gene>
    <name evidence="2" type="ORF">BAL341_771</name>
</gene>
<proteinExistence type="predicted"/>
<feature type="chain" id="PRO_5019812628" evidence="1">
    <location>
        <begin position="20"/>
        <end position="91"/>
    </location>
</feature>
<evidence type="ECO:0000313" key="2">
    <source>
        <dbReference type="EMBL" id="VHO02368.1"/>
    </source>
</evidence>
<dbReference type="SUPFAM" id="SSF53187">
    <property type="entry name" value="Zn-dependent exopeptidases"/>
    <property type="match status" value="1"/>
</dbReference>
<dbReference type="GO" id="GO:0050118">
    <property type="term" value="F:N-acetyldiaminopimelate deacetylase activity"/>
    <property type="evidence" value="ECO:0007669"/>
    <property type="project" value="UniProtKB-EC"/>
</dbReference>
<evidence type="ECO:0000256" key="1">
    <source>
        <dbReference type="SAM" id="SignalP"/>
    </source>
</evidence>
<reference evidence="2" key="1">
    <citation type="submission" date="2019-04" db="EMBL/GenBank/DDBJ databases">
        <authorList>
            <person name="Brambilla D."/>
        </authorList>
    </citation>
    <scope>NUCLEOTIDE SEQUENCE</scope>
    <source>
        <strain evidence="2">BAL1</strain>
    </source>
</reference>
<protein>
    <submittedName>
        <fullName evidence="2">N-acetyl-L,L-diaminopimelate deacetylase</fullName>
        <ecNumber evidence="2">3.5.1.47</ecNumber>
    </submittedName>
</protein>
<dbReference type="EC" id="3.5.1.47" evidence="2"/>
<name>A0A486XIL5_9GAMM</name>
<keyword evidence="2" id="KW-0378">Hydrolase</keyword>